<dbReference type="Proteomes" id="UP000019251">
    <property type="component" value="Unassembled WGS sequence"/>
</dbReference>
<gene>
    <name evidence="1" type="ORF">LMUR_01065</name>
</gene>
<dbReference type="AlphaFoldDB" id="A0A829RB04"/>
<dbReference type="NCBIfam" id="NF000539">
    <property type="entry name" value="plantaricin"/>
    <property type="match status" value="1"/>
</dbReference>
<sequence>MTKKEYGLQRMSQLDQRDFLKEIEEHEKQNQVSGGWGWKDLSKSLGNKGYVCTLTKECQKLCR</sequence>
<dbReference type="GO" id="GO:0050830">
    <property type="term" value="P:defense response to Gram-positive bacterium"/>
    <property type="evidence" value="ECO:0007669"/>
    <property type="project" value="InterPro"/>
</dbReference>
<dbReference type="EMBL" id="AODG01000003">
    <property type="protein sequence ID" value="EUJ30427.1"/>
    <property type="molecule type" value="Genomic_DNA"/>
</dbReference>
<dbReference type="InterPro" id="IPR029243">
    <property type="entry name" value="Lantibiotic_alpha"/>
</dbReference>
<comment type="caution">
    <text evidence="1">The sequence shown here is derived from an EMBL/GenBank/DDBJ whole genome shotgun (WGS) entry which is preliminary data.</text>
</comment>
<reference evidence="1 2" key="1">
    <citation type="submission" date="2012-12" db="EMBL/GenBank/DDBJ databases">
        <title>Novel taxa of Listeriaceae from agricultural environments in the United States.</title>
        <authorList>
            <person name="den Bakker H.C."/>
            <person name="Allred A."/>
            <person name="Warchocki S."/>
            <person name="Wright E.M."/>
            <person name="Burrell A."/>
            <person name="Nightingale K.K."/>
            <person name="Kephart D."/>
            <person name="Wiedmann M."/>
        </authorList>
    </citation>
    <scope>NUCLEOTIDE SEQUENCE [LARGE SCALE GENOMIC DNA]</scope>
    <source>
        <strain evidence="1 2">FSL F6-1183</strain>
    </source>
</reference>
<organism evidence="1 2">
    <name type="scientific">Listeria grayi FSL F6-1183</name>
    <dbReference type="NCBI Taxonomy" id="1265827"/>
    <lineage>
        <taxon>Bacteria</taxon>
        <taxon>Bacillati</taxon>
        <taxon>Bacillota</taxon>
        <taxon>Bacilli</taxon>
        <taxon>Bacillales</taxon>
        <taxon>Listeriaceae</taxon>
        <taxon>Listeria</taxon>
    </lineage>
</organism>
<protein>
    <recommendedName>
        <fullName evidence="3">Plantaricin C family lantibiotic</fullName>
    </recommendedName>
</protein>
<name>A0A829RB04_LISGR</name>
<accession>A0A829RB04</accession>
<evidence type="ECO:0000313" key="1">
    <source>
        <dbReference type="EMBL" id="EUJ30427.1"/>
    </source>
</evidence>
<dbReference type="RefSeq" id="WP_036103587.1">
    <property type="nucleotide sequence ID" value="NZ_AODG01000003.1"/>
</dbReference>
<dbReference type="Pfam" id="PF14867">
    <property type="entry name" value="Lantibiotic_a"/>
    <property type="match status" value="1"/>
</dbReference>
<evidence type="ECO:0000313" key="2">
    <source>
        <dbReference type="Proteomes" id="UP000019251"/>
    </source>
</evidence>
<evidence type="ECO:0008006" key="3">
    <source>
        <dbReference type="Google" id="ProtNLM"/>
    </source>
</evidence>
<proteinExistence type="predicted"/>